<dbReference type="SUPFAM" id="SSF63829">
    <property type="entry name" value="Calcium-dependent phosphotriesterase"/>
    <property type="match status" value="1"/>
</dbReference>
<reference evidence="3" key="2">
    <citation type="submission" date="2020-11" db="EMBL/GenBank/DDBJ databases">
        <authorList>
            <person name="McCartney M.A."/>
            <person name="Auch B."/>
            <person name="Kono T."/>
            <person name="Mallez S."/>
            <person name="Becker A."/>
            <person name="Gohl D.M."/>
            <person name="Silverstein K.A.T."/>
            <person name="Koren S."/>
            <person name="Bechman K.B."/>
            <person name="Herman A."/>
            <person name="Abrahante J.E."/>
            <person name="Garbe J."/>
        </authorList>
    </citation>
    <scope>NUCLEOTIDE SEQUENCE</scope>
    <source>
        <strain evidence="3">Duluth1</strain>
        <tissue evidence="3">Whole animal</tissue>
    </source>
</reference>
<feature type="domain" description="B box-type" evidence="2">
    <location>
        <begin position="24"/>
        <end position="64"/>
    </location>
</feature>
<evidence type="ECO:0000313" key="3">
    <source>
        <dbReference type="EMBL" id="KAH3819715.1"/>
    </source>
</evidence>
<evidence type="ECO:0000256" key="1">
    <source>
        <dbReference type="PROSITE-ProRule" id="PRU00024"/>
    </source>
</evidence>
<sequence length="622" mass="70964">MASNFQYSFQAGSDAISDFSCDSCKEEHLNIKKMHYCETCAKNFCKKCLKKHTKSFKKHKVYDRKDIKYWTVTKTKIHESNHCKEHKDEELKMYCEDHRVLLCYKCLLYNHKKCLNNVVDIAEKVKTLRENGELKQLPETLNTLHGQITQKKNDFVERMQSLKKSKDTFLDEIDILQKKTTDVLDQLKMNTIKKFDKLLEKLNICLEDDIRHCDEVIHTMLGLHHECQAFEEKTNIQTLILYKKMYDQNSQTRQILDELSAKSEVAVEFHPDKSIEQTLSALSGLGDVFKNVKQAHIVKGTKQDESELLQASDQVPGSYKRSYQNDQPKDLETSNNVLVYIQGNETEDVNKPGHVLDFASERTMCFGVRKNDKNVCTISGICETASGEIVIIDEENRKVKLLTQHFEFMAQYELQYKPTSICMIDSDTVAVSVREWKVYLIKVLNGQLVSHGTHELKHPCRGSSGHQGTIYITSGDALYRYTKDWTSVDKLFTPLSGAVTSCAVSPDGDRIYLVNPSTHELITLSGDGNEIAKLHVPRLWPVIATPGIHVTDSGRVLVCGYRSHIIFEVDRDGRKKVAELVTGNDGVQNPTSVYFRNHTGSLIVGMHHKGHIMVCHTHTSEV</sequence>
<keyword evidence="4" id="KW-1185">Reference proteome</keyword>
<dbReference type="PROSITE" id="PS50119">
    <property type="entry name" value="ZF_BBOX"/>
    <property type="match status" value="2"/>
</dbReference>
<dbReference type="GO" id="GO:0008270">
    <property type="term" value="F:zinc ion binding"/>
    <property type="evidence" value="ECO:0007669"/>
    <property type="project" value="UniProtKB-KW"/>
</dbReference>
<dbReference type="InterPro" id="IPR011042">
    <property type="entry name" value="6-blade_b-propeller_TolB-like"/>
</dbReference>
<evidence type="ECO:0000313" key="4">
    <source>
        <dbReference type="Proteomes" id="UP000828390"/>
    </source>
</evidence>
<dbReference type="PANTHER" id="PTHR25462">
    <property type="entry name" value="BONUS, ISOFORM C-RELATED"/>
    <property type="match status" value="1"/>
</dbReference>
<feature type="domain" description="B box-type" evidence="2">
    <location>
        <begin position="78"/>
        <end position="112"/>
    </location>
</feature>
<gene>
    <name evidence="3" type="ORF">DPMN_121458</name>
</gene>
<dbReference type="Proteomes" id="UP000828390">
    <property type="component" value="Unassembled WGS sequence"/>
</dbReference>
<dbReference type="Gene3D" id="3.30.160.60">
    <property type="entry name" value="Classic Zinc Finger"/>
    <property type="match status" value="1"/>
</dbReference>
<dbReference type="CDD" id="cd19756">
    <property type="entry name" value="Bbox2"/>
    <property type="match status" value="1"/>
</dbReference>
<protein>
    <recommendedName>
        <fullName evidence="2">B box-type domain-containing protein</fullName>
    </recommendedName>
</protein>
<dbReference type="Gene3D" id="2.120.10.30">
    <property type="entry name" value="TolB, C-terminal domain"/>
    <property type="match status" value="1"/>
</dbReference>
<name>A0A9D4GMH1_DREPO</name>
<dbReference type="SUPFAM" id="SSF57845">
    <property type="entry name" value="B-box zinc-binding domain"/>
    <property type="match status" value="1"/>
</dbReference>
<dbReference type="InterPro" id="IPR000315">
    <property type="entry name" value="Znf_B-box"/>
</dbReference>
<keyword evidence="1" id="KW-0862">Zinc</keyword>
<accession>A0A9D4GMH1</accession>
<proteinExistence type="predicted"/>
<dbReference type="AlphaFoldDB" id="A0A9D4GMH1"/>
<dbReference type="InterPro" id="IPR047153">
    <property type="entry name" value="TRIM45/56/19-like"/>
</dbReference>
<evidence type="ECO:0000259" key="2">
    <source>
        <dbReference type="PROSITE" id="PS50119"/>
    </source>
</evidence>
<dbReference type="GO" id="GO:0061630">
    <property type="term" value="F:ubiquitin protein ligase activity"/>
    <property type="evidence" value="ECO:0007669"/>
    <property type="project" value="TreeGrafter"/>
</dbReference>
<keyword evidence="1" id="KW-0479">Metal-binding</keyword>
<dbReference type="SMART" id="SM00336">
    <property type="entry name" value="BBOX"/>
    <property type="match status" value="2"/>
</dbReference>
<organism evidence="3 4">
    <name type="scientific">Dreissena polymorpha</name>
    <name type="common">Zebra mussel</name>
    <name type="synonym">Mytilus polymorpha</name>
    <dbReference type="NCBI Taxonomy" id="45954"/>
    <lineage>
        <taxon>Eukaryota</taxon>
        <taxon>Metazoa</taxon>
        <taxon>Spiralia</taxon>
        <taxon>Lophotrochozoa</taxon>
        <taxon>Mollusca</taxon>
        <taxon>Bivalvia</taxon>
        <taxon>Autobranchia</taxon>
        <taxon>Heteroconchia</taxon>
        <taxon>Euheterodonta</taxon>
        <taxon>Imparidentia</taxon>
        <taxon>Neoheterodontei</taxon>
        <taxon>Myida</taxon>
        <taxon>Dreissenoidea</taxon>
        <taxon>Dreissenidae</taxon>
        <taxon>Dreissena</taxon>
    </lineage>
</organism>
<comment type="caution">
    <text evidence="3">The sequence shown here is derived from an EMBL/GenBank/DDBJ whole genome shotgun (WGS) entry which is preliminary data.</text>
</comment>
<dbReference type="EMBL" id="JAIWYP010000005">
    <property type="protein sequence ID" value="KAH3819715.1"/>
    <property type="molecule type" value="Genomic_DNA"/>
</dbReference>
<dbReference type="PANTHER" id="PTHR25462:SF291">
    <property type="entry name" value="E3 UBIQUITIN-PROTEIN LIGASE TRIM45"/>
    <property type="match status" value="1"/>
</dbReference>
<keyword evidence="1" id="KW-0863">Zinc-finger</keyword>
<reference evidence="3" key="1">
    <citation type="journal article" date="2019" name="bioRxiv">
        <title>The Genome of the Zebra Mussel, Dreissena polymorpha: A Resource for Invasive Species Research.</title>
        <authorList>
            <person name="McCartney M.A."/>
            <person name="Auch B."/>
            <person name="Kono T."/>
            <person name="Mallez S."/>
            <person name="Zhang Y."/>
            <person name="Obille A."/>
            <person name="Becker A."/>
            <person name="Abrahante J.E."/>
            <person name="Garbe J."/>
            <person name="Badalamenti J.P."/>
            <person name="Herman A."/>
            <person name="Mangelson H."/>
            <person name="Liachko I."/>
            <person name="Sullivan S."/>
            <person name="Sone E.D."/>
            <person name="Koren S."/>
            <person name="Silverstein K.A.T."/>
            <person name="Beckman K.B."/>
            <person name="Gohl D.M."/>
        </authorList>
    </citation>
    <scope>NUCLEOTIDE SEQUENCE</scope>
    <source>
        <strain evidence="3">Duluth1</strain>
        <tissue evidence="3">Whole animal</tissue>
    </source>
</reference>